<name>H0F2M5_9BURK</name>
<reference evidence="1 2" key="1">
    <citation type="journal article" date="2012" name="J. Bacteriol.">
        <title>Genome sequence of the highly efficient arsenite-oxidizing bacterium Achromobacter arsenitoxydans SY8.</title>
        <authorList>
            <person name="Li X."/>
            <person name="Hu Y."/>
            <person name="Gong J."/>
            <person name="Lin Y."/>
            <person name="Johnstone L."/>
            <person name="Rensing C."/>
            <person name="Wang G."/>
        </authorList>
    </citation>
    <scope>NUCLEOTIDE SEQUENCE [LARGE SCALE GENOMIC DNA]</scope>
    <source>
        <strain evidence="1 2">SY8</strain>
    </source>
</reference>
<evidence type="ECO:0000313" key="1">
    <source>
        <dbReference type="EMBL" id="EHK67471.1"/>
    </source>
</evidence>
<dbReference type="Proteomes" id="UP000003113">
    <property type="component" value="Unassembled WGS sequence"/>
</dbReference>
<dbReference type="EMBL" id="AGUF01000022">
    <property type="protein sequence ID" value="EHK67471.1"/>
    <property type="molecule type" value="Genomic_DNA"/>
</dbReference>
<evidence type="ECO:0000313" key="2">
    <source>
        <dbReference type="Proteomes" id="UP000003113"/>
    </source>
</evidence>
<dbReference type="PATRIC" id="fig|477184.5.peg.999"/>
<dbReference type="AlphaFoldDB" id="H0F2M5"/>
<keyword evidence="2" id="KW-1185">Reference proteome</keyword>
<comment type="caution">
    <text evidence="1">The sequence shown here is derived from an EMBL/GenBank/DDBJ whole genome shotgun (WGS) entry which is preliminary data.</text>
</comment>
<proteinExistence type="predicted"/>
<accession>H0F2M5</accession>
<sequence length="104" mass="11615">MTMSNKIRVLCIQPSTVSARFAFLAIALKWSIGATPRPSRLRIGPHDLEPEGSEAAFWQFALRHAFSSQSILVTRGDHWDVSASVDGDEVHAFGRKFALRQCLF</sequence>
<organism evidence="1 2">
    <name type="scientific">Achromobacter arsenitoxydans SY8</name>
    <dbReference type="NCBI Taxonomy" id="477184"/>
    <lineage>
        <taxon>Bacteria</taxon>
        <taxon>Pseudomonadati</taxon>
        <taxon>Pseudomonadota</taxon>
        <taxon>Betaproteobacteria</taxon>
        <taxon>Burkholderiales</taxon>
        <taxon>Alcaligenaceae</taxon>
        <taxon>Achromobacter</taxon>
    </lineage>
</organism>
<protein>
    <submittedName>
        <fullName evidence="1">Uncharacterized protein</fullName>
    </submittedName>
</protein>
<gene>
    <name evidence="1" type="ORF">KYC_05067</name>
</gene>